<dbReference type="EMBL" id="CM037151">
    <property type="protein sequence ID" value="KAH7843062.1"/>
    <property type="molecule type" value="Genomic_DNA"/>
</dbReference>
<reference evidence="1 2" key="1">
    <citation type="journal article" date="2021" name="Hortic Res">
        <title>High-quality reference genome and annotation aids understanding of berry development for evergreen blueberry (Vaccinium darrowii).</title>
        <authorList>
            <person name="Yu J."/>
            <person name="Hulse-Kemp A.M."/>
            <person name="Babiker E."/>
            <person name="Staton M."/>
        </authorList>
    </citation>
    <scope>NUCLEOTIDE SEQUENCE [LARGE SCALE GENOMIC DNA]</scope>
    <source>
        <strain evidence="2">cv. NJ 8807/NJ 8810</strain>
        <tissue evidence="1">Young leaf</tissue>
    </source>
</reference>
<organism evidence="1 2">
    <name type="scientific">Vaccinium darrowii</name>
    <dbReference type="NCBI Taxonomy" id="229202"/>
    <lineage>
        <taxon>Eukaryota</taxon>
        <taxon>Viridiplantae</taxon>
        <taxon>Streptophyta</taxon>
        <taxon>Embryophyta</taxon>
        <taxon>Tracheophyta</taxon>
        <taxon>Spermatophyta</taxon>
        <taxon>Magnoliopsida</taxon>
        <taxon>eudicotyledons</taxon>
        <taxon>Gunneridae</taxon>
        <taxon>Pentapetalae</taxon>
        <taxon>asterids</taxon>
        <taxon>Ericales</taxon>
        <taxon>Ericaceae</taxon>
        <taxon>Vaccinioideae</taxon>
        <taxon>Vaccinieae</taxon>
        <taxon>Vaccinium</taxon>
    </lineage>
</organism>
<name>A0ACB7XQ38_9ERIC</name>
<proteinExistence type="predicted"/>
<accession>A0ACB7XQ38</accession>
<keyword evidence="2" id="KW-1185">Reference proteome</keyword>
<protein>
    <submittedName>
        <fullName evidence="1">Uncharacterized protein</fullName>
    </submittedName>
</protein>
<gene>
    <name evidence="1" type="ORF">Vadar_012266</name>
</gene>
<evidence type="ECO:0000313" key="1">
    <source>
        <dbReference type="EMBL" id="KAH7843062.1"/>
    </source>
</evidence>
<comment type="caution">
    <text evidence="1">The sequence shown here is derived from an EMBL/GenBank/DDBJ whole genome shotgun (WGS) entry which is preliminary data.</text>
</comment>
<sequence>MKRRYKLGGYGLPGKTKASLYACLKSLKMFHPKVSGMNGRAFPMFPSWQILFWKDRATDGGFVFRGPTFIDLSAGGSQAANLVTPMSNANATTPTSNANANASTANPPPKKAKKLTRAEVKQAALNEAFGSYMAESKEVREKLIDSVGF</sequence>
<evidence type="ECO:0000313" key="2">
    <source>
        <dbReference type="Proteomes" id="UP000828048"/>
    </source>
</evidence>
<dbReference type="Proteomes" id="UP000828048">
    <property type="component" value="Chromosome 1"/>
</dbReference>